<evidence type="ECO:0000256" key="7">
    <source>
        <dbReference type="ARBA" id="ARBA00022857"/>
    </source>
</evidence>
<name>A0A1B0D2A4_PHLPP</name>
<dbReference type="PANTHER" id="PTHR44085:SF2">
    <property type="entry name" value="SEPIAPTERIN REDUCTASE"/>
    <property type="match status" value="1"/>
</dbReference>
<dbReference type="PANTHER" id="PTHR44085">
    <property type="entry name" value="SEPIAPTERIN REDUCTASE"/>
    <property type="match status" value="1"/>
</dbReference>
<dbReference type="VEuPathDB" id="VectorBase:PPAI001477"/>
<organism evidence="9 10">
    <name type="scientific">Phlebotomus papatasi</name>
    <name type="common">Sandfly</name>
    <dbReference type="NCBI Taxonomy" id="29031"/>
    <lineage>
        <taxon>Eukaryota</taxon>
        <taxon>Metazoa</taxon>
        <taxon>Ecdysozoa</taxon>
        <taxon>Arthropoda</taxon>
        <taxon>Hexapoda</taxon>
        <taxon>Insecta</taxon>
        <taxon>Pterygota</taxon>
        <taxon>Neoptera</taxon>
        <taxon>Endopterygota</taxon>
        <taxon>Diptera</taxon>
        <taxon>Nematocera</taxon>
        <taxon>Psychodoidea</taxon>
        <taxon>Psychodidae</taxon>
        <taxon>Phlebotomus</taxon>
        <taxon>Phlebotomus</taxon>
    </lineage>
</organism>
<dbReference type="VEuPathDB" id="VectorBase:PPAPM1_012370"/>
<dbReference type="Gene3D" id="3.40.50.720">
    <property type="entry name" value="NAD(P)-binding Rossmann-like Domain"/>
    <property type="match status" value="1"/>
</dbReference>
<dbReference type="Proteomes" id="UP000092462">
    <property type="component" value="Unassembled WGS sequence"/>
</dbReference>
<dbReference type="InterPro" id="IPR006393">
    <property type="entry name" value="Sepiapterin_red"/>
</dbReference>
<dbReference type="FunFam" id="3.40.50.720:FF:000259">
    <property type="entry name" value="Sepiapterin reductase"/>
    <property type="match status" value="1"/>
</dbReference>
<dbReference type="EC" id="1.1.1.153" evidence="4"/>
<dbReference type="CDD" id="cd05367">
    <property type="entry name" value="SPR-like_SDR_c"/>
    <property type="match status" value="1"/>
</dbReference>
<keyword evidence="6" id="KW-0963">Cytoplasm</keyword>
<evidence type="ECO:0000256" key="6">
    <source>
        <dbReference type="ARBA" id="ARBA00022490"/>
    </source>
</evidence>
<evidence type="ECO:0000256" key="1">
    <source>
        <dbReference type="ARBA" id="ARBA00004496"/>
    </source>
</evidence>
<comment type="similarity">
    <text evidence="2">Belongs to the sepiapterin reductase family.</text>
</comment>
<keyword evidence="7" id="KW-0521">NADP</keyword>
<evidence type="ECO:0000256" key="8">
    <source>
        <dbReference type="ARBA" id="ARBA00023002"/>
    </source>
</evidence>
<dbReference type="InterPro" id="IPR051721">
    <property type="entry name" value="Biopterin_syn/organic_redct"/>
</dbReference>
<dbReference type="GO" id="GO:0005737">
    <property type="term" value="C:cytoplasm"/>
    <property type="evidence" value="ECO:0007669"/>
    <property type="project" value="UniProtKB-SubCell"/>
</dbReference>
<dbReference type="GO" id="GO:0004757">
    <property type="term" value="F:sepiapterin reductase (NADP+) activity"/>
    <property type="evidence" value="ECO:0007669"/>
    <property type="project" value="UniProtKB-EC"/>
</dbReference>
<comment type="subunit">
    <text evidence="3">Homodimer.</text>
</comment>
<dbReference type="EMBL" id="AJVK01022698">
    <property type="status" value="NOT_ANNOTATED_CDS"/>
    <property type="molecule type" value="Genomic_DNA"/>
</dbReference>
<protein>
    <recommendedName>
        <fullName evidence="5">Sepiapterin reductase</fullName>
        <ecNumber evidence="4">1.1.1.153</ecNumber>
    </recommendedName>
</protein>
<dbReference type="InterPro" id="IPR002347">
    <property type="entry name" value="SDR_fam"/>
</dbReference>
<evidence type="ECO:0000313" key="9">
    <source>
        <dbReference type="EnsemblMetazoa" id="PPAI001477-PA"/>
    </source>
</evidence>
<dbReference type="SUPFAM" id="SSF51735">
    <property type="entry name" value="NAD(P)-binding Rossmann-fold domains"/>
    <property type="match status" value="1"/>
</dbReference>
<dbReference type="InterPro" id="IPR036291">
    <property type="entry name" value="NAD(P)-bd_dom_sf"/>
</dbReference>
<dbReference type="PRINTS" id="PR00081">
    <property type="entry name" value="GDHRDH"/>
</dbReference>
<dbReference type="AlphaFoldDB" id="A0A1B0D2A4"/>
<reference evidence="9" key="1">
    <citation type="submission" date="2022-08" db="UniProtKB">
        <authorList>
            <consortium name="EnsemblMetazoa"/>
        </authorList>
    </citation>
    <scope>IDENTIFICATION</scope>
    <source>
        <strain evidence="9">Israel</strain>
    </source>
</reference>
<evidence type="ECO:0000256" key="4">
    <source>
        <dbReference type="ARBA" id="ARBA00013075"/>
    </source>
</evidence>
<evidence type="ECO:0000313" key="10">
    <source>
        <dbReference type="Proteomes" id="UP000092462"/>
    </source>
</evidence>
<dbReference type="EnsemblMetazoa" id="PPAI001477-RA">
    <property type="protein sequence ID" value="PPAI001477-PA"/>
    <property type="gene ID" value="PPAI001477"/>
</dbReference>
<keyword evidence="8" id="KW-0560">Oxidoreductase</keyword>
<accession>A0A1B0D2A4</accession>
<evidence type="ECO:0000256" key="5">
    <source>
        <dbReference type="ARBA" id="ARBA00019170"/>
    </source>
</evidence>
<evidence type="ECO:0000256" key="2">
    <source>
        <dbReference type="ARBA" id="ARBA00010483"/>
    </source>
</evidence>
<proteinExistence type="inferred from homology"/>
<dbReference type="NCBIfam" id="TIGR01500">
    <property type="entry name" value="sepiapter_red"/>
    <property type="match status" value="1"/>
</dbReference>
<dbReference type="Pfam" id="PF00106">
    <property type="entry name" value="adh_short"/>
    <property type="match status" value="1"/>
</dbReference>
<comment type="subcellular location">
    <subcellularLocation>
        <location evidence="1">Cytoplasm</location>
    </subcellularLocation>
</comment>
<sequence>MSSLAVDLNRVGFLLVTGASRGIGQTMAVECAKELKPGSLVLLLARSAAGLEETRAQILRENDRVTIVTASVDLTEPSKEELEGIIGKSLANSSKESFEFALAIHNVGTLGDVTKWAGDLDTQGIWREHFAMNVFSVALLNCVFLATFEKHQKVVVNVTSKAALEPFSSMSLYCSSRTAREMYFRCLAAENPSIVVLNYSPGPVDTDMAEEIRTNSIDVQLKSTMTNLFTDGKLVTRSQTTKKFLQVLKEGNFTSGAHVDFYD</sequence>
<dbReference type="GO" id="GO:0006729">
    <property type="term" value="P:tetrahydrobiopterin biosynthetic process"/>
    <property type="evidence" value="ECO:0007669"/>
    <property type="project" value="InterPro"/>
</dbReference>
<keyword evidence="10" id="KW-1185">Reference proteome</keyword>
<evidence type="ECO:0000256" key="3">
    <source>
        <dbReference type="ARBA" id="ARBA00011738"/>
    </source>
</evidence>